<dbReference type="InterPro" id="IPR019734">
    <property type="entry name" value="TPR_rpt"/>
</dbReference>
<protein>
    <submittedName>
        <fullName evidence="3">Fimbrial protein</fullName>
    </submittedName>
</protein>
<dbReference type="EMBL" id="AYKG01000068">
    <property type="protein sequence ID" value="ROO24083.1"/>
    <property type="molecule type" value="Genomic_DNA"/>
</dbReference>
<feature type="repeat" description="TPR" evidence="1">
    <location>
        <begin position="38"/>
        <end position="71"/>
    </location>
</feature>
<evidence type="ECO:0000256" key="1">
    <source>
        <dbReference type="PROSITE-ProRule" id="PRU00339"/>
    </source>
</evidence>
<dbReference type="AlphaFoldDB" id="A0A423PEZ0"/>
<dbReference type="PANTHER" id="PTHR12558:SF13">
    <property type="entry name" value="CELL DIVISION CYCLE PROTEIN 27 HOMOLOG"/>
    <property type="match status" value="1"/>
</dbReference>
<dbReference type="SMART" id="SM00028">
    <property type="entry name" value="TPR"/>
    <property type="match status" value="3"/>
</dbReference>
<dbReference type="InterPro" id="IPR011990">
    <property type="entry name" value="TPR-like_helical_dom_sf"/>
</dbReference>
<keyword evidence="2" id="KW-0732">Signal</keyword>
<dbReference type="PROSITE" id="PS51257">
    <property type="entry name" value="PROKAR_LIPOPROTEIN"/>
    <property type="match status" value="1"/>
</dbReference>
<reference evidence="3 4" key="1">
    <citation type="submission" date="2013-10" db="EMBL/GenBank/DDBJ databases">
        <title>Salinisphaera japonica YTM-1 Genome Sequencing.</title>
        <authorList>
            <person name="Lai Q."/>
            <person name="Li C."/>
            <person name="Shao Z."/>
        </authorList>
    </citation>
    <scope>NUCLEOTIDE SEQUENCE [LARGE SCALE GENOMIC DNA]</scope>
    <source>
        <strain evidence="3 4">YTM-1</strain>
    </source>
</reference>
<name>A0A423PEZ0_9GAMM</name>
<keyword evidence="1" id="KW-0802">TPR repeat</keyword>
<sequence>MSRSAGLPVALTLVSVLLAGVGLAGCAAGPSVDRANAAEATADIGAEHLRRGDNDRARTAFKRALSYDDDNFTANWGMAVISDRTNAVHSAQRYFEHALAVRDVPAVYNSYAAFLCRHDQPERGIEMFRRALASDNAVDRADTLANAGLCLARANKRKRAADYFRRALEANADQTTALTQMAKIAYHERDYMRARAFTERADSATPLAPDQLRLAARIEKALGDPAAASAYMTRYDDAVSAAPRSSSELEQARP</sequence>
<evidence type="ECO:0000313" key="4">
    <source>
        <dbReference type="Proteomes" id="UP000285310"/>
    </source>
</evidence>
<dbReference type="SUPFAM" id="SSF81901">
    <property type="entry name" value="HCP-like"/>
    <property type="match status" value="1"/>
</dbReference>
<accession>A0A423PEZ0</accession>
<evidence type="ECO:0000256" key="2">
    <source>
        <dbReference type="SAM" id="SignalP"/>
    </source>
</evidence>
<dbReference type="OrthoDB" id="9814042at2"/>
<feature type="repeat" description="TPR" evidence="1">
    <location>
        <begin position="141"/>
        <end position="174"/>
    </location>
</feature>
<feature type="signal peptide" evidence="2">
    <location>
        <begin position="1"/>
        <end position="24"/>
    </location>
</feature>
<organism evidence="3 4">
    <name type="scientific">Salinisphaera japonica YTM-1</name>
    <dbReference type="NCBI Taxonomy" id="1209778"/>
    <lineage>
        <taxon>Bacteria</taxon>
        <taxon>Pseudomonadati</taxon>
        <taxon>Pseudomonadota</taxon>
        <taxon>Gammaproteobacteria</taxon>
        <taxon>Salinisphaerales</taxon>
        <taxon>Salinisphaeraceae</taxon>
        <taxon>Salinisphaera</taxon>
    </lineage>
</organism>
<gene>
    <name evidence="3" type="ORF">SAJA_14470</name>
</gene>
<evidence type="ECO:0000313" key="3">
    <source>
        <dbReference type="EMBL" id="ROO24083.1"/>
    </source>
</evidence>
<proteinExistence type="predicted"/>
<dbReference type="Gene3D" id="1.25.40.10">
    <property type="entry name" value="Tetratricopeptide repeat domain"/>
    <property type="match status" value="1"/>
</dbReference>
<keyword evidence="4" id="KW-1185">Reference proteome</keyword>
<dbReference type="Proteomes" id="UP000285310">
    <property type="component" value="Unassembled WGS sequence"/>
</dbReference>
<dbReference type="Pfam" id="PF13181">
    <property type="entry name" value="TPR_8"/>
    <property type="match status" value="1"/>
</dbReference>
<feature type="chain" id="PRO_5019464118" evidence="2">
    <location>
        <begin position="25"/>
        <end position="254"/>
    </location>
</feature>
<dbReference type="InParanoid" id="A0A423PEZ0"/>
<dbReference type="PANTHER" id="PTHR12558">
    <property type="entry name" value="CELL DIVISION CYCLE 16,23,27"/>
    <property type="match status" value="1"/>
</dbReference>
<dbReference type="PROSITE" id="PS50005">
    <property type="entry name" value="TPR"/>
    <property type="match status" value="2"/>
</dbReference>
<dbReference type="RefSeq" id="WP_123659337.1">
    <property type="nucleotide sequence ID" value="NZ_AYKG01000068.1"/>
</dbReference>
<comment type="caution">
    <text evidence="3">The sequence shown here is derived from an EMBL/GenBank/DDBJ whole genome shotgun (WGS) entry which is preliminary data.</text>
</comment>